<name>A0ABT4LHI0_9PROT</name>
<keyword evidence="3" id="KW-0813">Transport</keyword>
<dbReference type="InterPro" id="IPR017871">
    <property type="entry name" value="ABC_transporter-like_CS"/>
</dbReference>
<evidence type="ECO:0000313" key="9">
    <source>
        <dbReference type="EMBL" id="MCZ4280558.1"/>
    </source>
</evidence>
<evidence type="ECO:0000256" key="3">
    <source>
        <dbReference type="ARBA" id="ARBA00022448"/>
    </source>
</evidence>
<keyword evidence="7" id="KW-0472">Membrane</keyword>
<evidence type="ECO:0000256" key="6">
    <source>
        <dbReference type="ARBA" id="ARBA00022840"/>
    </source>
</evidence>
<dbReference type="InterPro" id="IPR027417">
    <property type="entry name" value="P-loop_NTPase"/>
</dbReference>
<keyword evidence="6 9" id="KW-0067">ATP-binding</keyword>
<dbReference type="GO" id="GO:0005524">
    <property type="term" value="F:ATP binding"/>
    <property type="evidence" value="ECO:0007669"/>
    <property type="project" value="UniProtKB-KW"/>
</dbReference>
<dbReference type="Proteomes" id="UP001069802">
    <property type="component" value="Unassembled WGS sequence"/>
</dbReference>
<dbReference type="Pfam" id="PF08352">
    <property type="entry name" value="oligo_HPY"/>
    <property type="match status" value="1"/>
</dbReference>
<sequence>MVCVMRLTRVIAREVKFMSDIILEVKDLCASFSTPEGPVNAVNNLNFTIRAGEAMGVVGESGSGKSQTFLAIMGLLAANGTTTGSAKLLGQELIGLGMDEINKIRGHTMSMIFQDPMTSLNPYLKVSRQLTEVLVQHKGASEKEARVQALRMLDRVGIPEAAKRFDMYPHEFSGGMRQRVMIAMALLCEPALLIADEPTTALDVTVQAQILGLMRELKDEFDTAIVMITHDLGVVAGLCDTVNVMYAGRIVERAPVDFVFAEPRHPYSQGLLASTPRLDEKIHDNELVTISGQPPNLQRLPKGCSFAPRCVHARDRCLGERPVLHQALPDRYNACHMEEGWS</sequence>
<dbReference type="PANTHER" id="PTHR43297:SF7">
    <property type="entry name" value="D,D-DIPEPTIDE TRANSPORT ATP-BINDING PROTEIN DDPD-RELATED"/>
    <property type="match status" value="1"/>
</dbReference>
<evidence type="ECO:0000259" key="8">
    <source>
        <dbReference type="PROSITE" id="PS50893"/>
    </source>
</evidence>
<keyword evidence="10" id="KW-1185">Reference proteome</keyword>
<dbReference type="Pfam" id="PF00005">
    <property type="entry name" value="ABC_tran"/>
    <property type="match status" value="1"/>
</dbReference>
<dbReference type="SMART" id="SM00382">
    <property type="entry name" value="AAA"/>
    <property type="match status" value="1"/>
</dbReference>
<dbReference type="PANTHER" id="PTHR43297">
    <property type="entry name" value="OLIGOPEPTIDE TRANSPORT ATP-BINDING PROTEIN APPD"/>
    <property type="match status" value="1"/>
</dbReference>
<organism evidence="9 10">
    <name type="scientific">Kiloniella laminariae</name>
    <dbReference type="NCBI Taxonomy" id="454162"/>
    <lineage>
        <taxon>Bacteria</taxon>
        <taxon>Pseudomonadati</taxon>
        <taxon>Pseudomonadota</taxon>
        <taxon>Alphaproteobacteria</taxon>
        <taxon>Rhodospirillales</taxon>
        <taxon>Kiloniellaceae</taxon>
        <taxon>Kiloniella</taxon>
    </lineage>
</organism>
<dbReference type="PROSITE" id="PS50893">
    <property type="entry name" value="ABC_TRANSPORTER_2"/>
    <property type="match status" value="1"/>
</dbReference>
<gene>
    <name evidence="9" type="ORF">O4H49_07200</name>
</gene>
<evidence type="ECO:0000313" key="10">
    <source>
        <dbReference type="Proteomes" id="UP001069802"/>
    </source>
</evidence>
<dbReference type="Gene3D" id="3.40.50.300">
    <property type="entry name" value="P-loop containing nucleotide triphosphate hydrolases"/>
    <property type="match status" value="1"/>
</dbReference>
<dbReference type="InterPro" id="IPR050388">
    <property type="entry name" value="ABC_Ni/Peptide_Import"/>
</dbReference>
<evidence type="ECO:0000256" key="4">
    <source>
        <dbReference type="ARBA" id="ARBA00022475"/>
    </source>
</evidence>
<feature type="domain" description="ABC transporter" evidence="8">
    <location>
        <begin position="23"/>
        <end position="272"/>
    </location>
</feature>
<dbReference type="CDD" id="cd03257">
    <property type="entry name" value="ABC_NikE_OppD_transporters"/>
    <property type="match status" value="1"/>
</dbReference>
<evidence type="ECO:0000256" key="7">
    <source>
        <dbReference type="ARBA" id="ARBA00023136"/>
    </source>
</evidence>
<dbReference type="InterPro" id="IPR003439">
    <property type="entry name" value="ABC_transporter-like_ATP-bd"/>
</dbReference>
<comment type="similarity">
    <text evidence="2">Belongs to the ABC transporter superfamily.</text>
</comment>
<accession>A0ABT4LHI0</accession>
<dbReference type="InterPro" id="IPR003593">
    <property type="entry name" value="AAA+_ATPase"/>
</dbReference>
<dbReference type="InterPro" id="IPR013563">
    <property type="entry name" value="Oligopep_ABC_C"/>
</dbReference>
<comment type="caution">
    <text evidence="9">The sequence shown here is derived from an EMBL/GenBank/DDBJ whole genome shotgun (WGS) entry which is preliminary data.</text>
</comment>
<dbReference type="NCBIfam" id="TIGR01727">
    <property type="entry name" value="oligo_HPY"/>
    <property type="match status" value="1"/>
</dbReference>
<keyword evidence="4" id="KW-1003">Cell membrane</keyword>
<evidence type="ECO:0000256" key="1">
    <source>
        <dbReference type="ARBA" id="ARBA00004417"/>
    </source>
</evidence>
<keyword evidence="5" id="KW-0547">Nucleotide-binding</keyword>
<dbReference type="EMBL" id="JAPWGY010000002">
    <property type="protein sequence ID" value="MCZ4280558.1"/>
    <property type="molecule type" value="Genomic_DNA"/>
</dbReference>
<evidence type="ECO:0000256" key="2">
    <source>
        <dbReference type="ARBA" id="ARBA00005417"/>
    </source>
</evidence>
<dbReference type="PROSITE" id="PS00211">
    <property type="entry name" value="ABC_TRANSPORTER_1"/>
    <property type="match status" value="1"/>
</dbReference>
<evidence type="ECO:0000256" key="5">
    <source>
        <dbReference type="ARBA" id="ARBA00022741"/>
    </source>
</evidence>
<reference evidence="9" key="1">
    <citation type="submission" date="2022-12" db="EMBL/GenBank/DDBJ databases">
        <title>Bacterial isolates from different developmental stages of Nematostella vectensis.</title>
        <authorList>
            <person name="Fraune S."/>
        </authorList>
    </citation>
    <scope>NUCLEOTIDE SEQUENCE</scope>
    <source>
        <strain evidence="9">G21630-S1</strain>
    </source>
</reference>
<protein>
    <submittedName>
        <fullName evidence="9">ATP-binding cassette domain-containing protein</fullName>
    </submittedName>
</protein>
<proteinExistence type="inferred from homology"/>
<comment type="subcellular location">
    <subcellularLocation>
        <location evidence="1">Cell inner membrane</location>
        <topology evidence="1">Peripheral membrane protein</topology>
    </subcellularLocation>
</comment>
<dbReference type="SUPFAM" id="SSF52540">
    <property type="entry name" value="P-loop containing nucleoside triphosphate hydrolases"/>
    <property type="match status" value="1"/>
</dbReference>